<evidence type="ECO:0000256" key="3">
    <source>
        <dbReference type="SAM" id="Phobius"/>
    </source>
</evidence>
<feature type="transmembrane region" description="Helical" evidence="3">
    <location>
        <begin position="220"/>
        <end position="238"/>
    </location>
</feature>
<dbReference type="SUPFAM" id="SSF103481">
    <property type="entry name" value="Multidrug resistance efflux transporter EmrE"/>
    <property type="match status" value="2"/>
</dbReference>
<feature type="transmembrane region" description="Helical" evidence="3">
    <location>
        <begin position="99"/>
        <end position="121"/>
    </location>
</feature>
<dbReference type="EMBL" id="PVNS01000004">
    <property type="protein sequence ID" value="PRO66327.1"/>
    <property type="molecule type" value="Genomic_DNA"/>
</dbReference>
<feature type="transmembrane region" description="Helical" evidence="3">
    <location>
        <begin position="39"/>
        <end position="60"/>
    </location>
</feature>
<feature type="transmembrane region" description="Helical" evidence="3">
    <location>
        <begin position="275"/>
        <end position="295"/>
    </location>
</feature>
<feature type="transmembrane region" description="Helical" evidence="3">
    <location>
        <begin position="250"/>
        <end position="269"/>
    </location>
</feature>
<dbReference type="GO" id="GO:0016020">
    <property type="term" value="C:membrane"/>
    <property type="evidence" value="ECO:0007669"/>
    <property type="project" value="InterPro"/>
</dbReference>
<keyword evidence="3" id="KW-0812">Transmembrane</keyword>
<comment type="subcellular location">
    <subcellularLocation>
        <location evidence="1">Endomembrane system</location>
        <topology evidence="1">Multi-pass membrane protein</topology>
    </subcellularLocation>
</comment>
<reference evidence="5 6" key="1">
    <citation type="submission" date="2018-03" db="EMBL/GenBank/DDBJ databases">
        <title>Bacillus urumqiensis sp. nov., a moderately haloalkaliphilic bacterium isolated from a salt lake.</title>
        <authorList>
            <person name="Zhao B."/>
            <person name="Liao Z."/>
        </authorList>
    </citation>
    <scope>NUCLEOTIDE SEQUENCE [LARGE SCALE GENOMIC DNA]</scope>
    <source>
        <strain evidence="5 6">BZ-SZ-XJ18</strain>
    </source>
</reference>
<dbReference type="AlphaFoldDB" id="A0A2P6MJ67"/>
<feature type="transmembrane region" description="Helical" evidence="3">
    <location>
        <begin position="72"/>
        <end position="93"/>
    </location>
</feature>
<evidence type="ECO:0000256" key="2">
    <source>
        <dbReference type="ARBA" id="ARBA00007362"/>
    </source>
</evidence>
<dbReference type="PROSITE" id="PS51257">
    <property type="entry name" value="PROKAR_LIPOPROTEIN"/>
    <property type="match status" value="1"/>
</dbReference>
<feature type="transmembrane region" description="Helical" evidence="3">
    <location>
        <begin position="157"/>
        <end position="177"/>
    </location>
</feature>
<evidence type="ECO:0000259" key="4">
    <source>
        <dbReference type="Pfam" id="PF00892"/>
    </source>
</evidence>
<gene>
    <name evidence="5" type="ORF">C6I21_05855</name>
</gene>
<keyword evidence="3" id="KW-1133">Transmembrane helix</keyword>
<feature type="domain" description="EamA" evidence="4">
    <location>
        <begin position="159"/>
        <end position="292"/>
    </location>
</feature>
<comment type="caution">
    <text evidence="5">The sequence shown here is derived from an EMBL/GenBank/DDBJ whole genome shotgun (WGS) entry which is preliminary data.</text>
</comment>
<dbReference type="Gene3D" id="1.10.3730.20">
    <property type="match status" value="2"/>
</dbReference>
<proteinExistence type="inferred from homology"/>
<evidence type="ECO:0000313" key="6">
    <source>
        <dbReference type="Proteomes" id="UP000243650"/>
    </source>
</evidence>
<feature type="transmembrane region" description="Helical" evidence="3">
    <location>
        <begin position="189"/>
        <end position="208"/>
    </location>
</feature>
<dbReference type="PANTHER" id="PTHR22911:SF79">
    <property type="entry name" value="MOBA-LIKE NTP TRANSFERASE DOMAIN-CONTAINING PROTEIN"/>
    <property type="match status" value="1"/>
</dbReference>
<name>A0A2P6MJ67_ALKUR</name>
<keyword evidence="6" id="KW-1185">Reference proteome</keyword>
<dbReference type="InterPro" id="IPR000620">
    <property type="entry name" value="EamA_dom"/>
</dbReference>
<evidence type="ECO:0000313" key="5">
    <source>
        <dbReference type="EMBL" id="PRO66327.1"/>
    </source>
</evidence>
<evidence type="ECO:0000256" key="1">
    <source>
        <dbReference type="ARBA" id="ARBA00004127"/>
    </source>
</evidence>
<dbReference type="Pfam" id="PF00892">
    <property type="entry name" value="EamA"/>
    <property type="match status" value="2"/>
</dbReference>
<feature type="transmembrane region" description="Helical" evidence="3">
    <location>
        <begin position="133"/>
        <end position="151"/>
    </location>
</feature>
<feature type="transmembrane region" description="Helical" evidence="3">
    <location>
        <begin position="9"/>
        <end position="27"/>
    </location>
</feature>
<dbReference type="PANTHER" id="PTHR22911">
    <property type="entry name" value="ACYL-MALONYL CONDENSING ENZYME-RELATED"/>
    <property type="match status" value="1"/>
</dbReference>
<sequence>MKELFRQSFGYILVIAGAACWGLTGLFVDQLYQAGFTPWQVVAARMSSSAFVLFLVLILFEREHLRIDRRDLPYLILLGLCGMSLFNGFYFAVMDRASLAIAVVFVYTSPIFASLIAKFAFGEQLSLQKNMAIVLTIIGCAMAIGFIPLGGSEPIDLLTVFLGLMAGLFCASYSLIGKYVSGRYHPLTITFYGFTAGSVISVPTSAIWQQTSTVLQIDVLLPMLALTFIATIAAYLLFTLGLAYVESSRAAILSSTELVVSVLLSVFVLNEIVTFWQAVGFVLVITSIMLTVVSFRRRVERKYPGKEYSYTNEG</sequence>
<keyword evidence="3" id="KW-0472">Membrane</keyword>
<dbReference type="Proteomes" id="UP000243650">
    <property type="component" value="Unassembled WGS sequence"/>
</dbReference>
<dbReference type="InterPro" id="IPR037185">
    <property type="entry name" value="EmrE-like"/>
</dbReference>
<organism evidence="5 6">
    <name type="scientific">Alkalicoccus urumqiensis</name>
    <name type="common">Bacillus urumqiensis</name>
    <dbReference type="NCBI Taxonomy" id="1548213"/>
    <lineage>
        <taxon>Bacteria</taxon>
        <taxon>Bacillati</taxon>
        <taxon>Bacillota</taxon>
        <taxon>Bacilli</taxon>
        <taxon>Bacillales</taxon>
        <taxon>Bacillaceae</taxon>
        <taxon>Alkalicoccus</taxon>
    </lineage>
</organism>
<dbReference type="OrthoDB" id="6707571at2"/>
<protein>
    <submittedName>
        <fullName evidence="5">EamA family transporter</fullName>
    </submittedName>
</protein>
<feature type="domain" description="EamA" evidence="4">
    <location>
        <begin position="9"/>
        <end position="143"/>
    </location>
</feature>
<accession>A0A2P6MJ67</accession>
<comment type="similarity">
    <text evidence="2">Belongs to the EamA transporter family.</text>
</comment>